<sequence length="67" mass="7600">MGMGINRWEKEARGKSDPAGYMADNVRDWLRFMKLYHPDLEAAAEVVQATNPALANVLRKLIDDLEP</sequence>
<feature type="compositionally biased region" description="Basic and acidic residues" evidence="1">
    <location>
        <begin position="7"/>
        <end position="16"/>
    </location>
</feature>
<proteinExistence type="predicted"/>
<organism evidence="2">
    <name type="scientific">Podoviridae sp. ctlpi2</name>
    <dbReference type="NCBI Taxonomy" id="2826574"/>
    <lineage>
        <taxon>Viruses</taxon>
        <taxon>Duplodnaviria</taxon>
        <taxon>Heunggongvirae</taxon>
        <taxon>Uroviricota</taxon>
        <taxon>Caudoviricetes</taxon>
    </lineage>
</organism>
<reference evidence="2" key="1">
    <citation type="journal article" date="2021" name="Proc. Natl. Acad. Sci. U.S.A.">
        <title>A Catalog of Tens of Thousands of Viruses from Human Metagenomes Reveals Hidden Associations with Chronic Diseases.</title>
        <authorList>
            <person name="Tisza M.J."/>
            <person name="Buck C.B."/>
        </authorList>
    </citation>
    <scope>NUCLEOTIDE SEQUENCE</scope>
    <source>
        <strain evidence="2">Ctlpi2</strain>
    </source>
</reference>
<evidence type="ECO:0000256" key="1">
    <source>
        <dbReference type="SAM" id="MobiDB-lite"/>
    </source>
</evidence>
<evidence type="ECO:0000313" key="2">
    <source>
        <dbReference type="EMBL" id="DAD83135.1"/>
    </source>
</evidence>
<name>A0A8S5MM66_9CAUD</name>
<accession>A0A8S5MM66</accession>
<protein>
    <submittedName>
        <fullName evidence="2">Uncharacterized protein</fullName>
    </submittedName>
</protein>
<dbReference type="EMBL" id="BK014928">
    <property type="protein sequence ID" value="DAD83135.1"/>
    <property type="molecule type" value="Genomic_DNA"/>
</dbReference>
<feature type="region of interest" description="Disordered" evidence="1">
    <location>
        <begin position="1"/>
        <end position="20"/>
    </location>
</feature>